<protein>
    <recommendedName>
        <fullName evidence="2">HTH OST-type domain-containing protein</fullName>
    </recommendedName>
</protein>
<dbReference type="PANTHER" id="PTHR14379:SF6">
    <property type="entry name" value="EMB|CAB71880.1"/>
    <property type="match status" value="1"/>
</dbReference>
<evidence type="ECO:0000259" key="2">
    <source>
        <dbReference type="PROSITE" id="PS51644"/>
    </source>
</evidence>
<feature type="compositionally biased region" description="Basic and acidic residues" evidence="1">
    <location>
        <begin position="601"/>
        <end position="610"/>
    </location>
</feature>
<dbReference type="Gene3D" id="3.40.50.1010">
    <property type="entry name" value="5'-nuclease"/>
    <property type="match status" value="1"/>
</dbReference>
<dbReference type="Pfam" id="PF14418">
    <property type="entry name" value="OHA"/>
    <property type="match status" value="1"/>
</dbReference>
<dbReference type="InterPro" id="IPR024768">
    <property type="entry name" value="Marf1"/>
</dbReference>
<feature type="region of interest" description="Disordered" evidence="1">
    <location>
        <begin position="992"/>
        <end position="1031"/>
    </location>
</feature>
<sequence>MAAPLLISSGPGDSISYPRGKSGKPERVFPKTLQQIATAGVDRRSRRGSFPAAMSQILLRRLSAHSHVIRGHGCRGLSSAVYGGGGERRRASALPPQDEENRAVRVSVWWDFENCNIPTGVNVCRVAPRVSAALRAAGIRGPLSITAFGDVLQLARSSQEALAATGVSISHVPRSGKNSSDRSFMADLVYWIAQNPPPVHFFLISGDRDFANLLHRLRMSNYNVLLACPSCATSSVLCSAATVMWPWDALVKGEDFLPKRFNHPPDGLHGSWYGHYKGALDDPFLEKESKEPIKVPSDSEHCSVRSDTKHGSIPKYVTNAILEALHPYPQGTSLSHLRDLLLRNSILTGTDFFGHKKFSYLLQSMPDIVELVDPPPGENQPRVILVNKRVLKPGDGSCKTLSSAQCNVRDNNLTRTPQNDKKHPSLMSTPEVNSKPLSSSQSIDRTRSFTENVNENPPTFSVSSSPLVVLSEDKKKYQTADASAQTESPTKHTEVDERVTPGTPSSSEAANAVNKDGLLKRIWILWNGPENAKSEVSQNCESASAEVVDDLRMPLQEHNADNCIETSRRIHKTSSKDDLSNGTNSTAAVSANLSISSGDDNSEKIKRDPSILENPEPCSRPASVSTGKAGEKDSSEKNKGIFSWASRWWTFGKSGADNSRTDRNVADEPTDSIEEFESSNASTCGREQQVVNEVFAKAHLWDVLEQQLSKPLGSEVVLKAKTREELAQGLQKLGCWPLKGLFEKDLHHLVHLLISEKKWIEETTSRIFPFRLTLPHRRTCVPSNSSKSAALSSIFIKGRPQKGKYVDDNSKKSKPLTREEILSDCHKVLKELVSQHKYGFNISIFKLRFAQKHGYELDHHKLGYPDLASLLQIMPGARIKFPRVLPAENGNGLPGSKGSGNKNNGDDLTWEELGPVSATTETAAAEVDKEMCYRPPTPSDDEFSDSDNQTDQHPRTNAEQSSLLQIIDSWNSSKDDVCCKRPQDIDGLVDCSKSNPDHLDNLAAGNEQRSTRLSRKQYSFVSDSEEDKEKDKLVESVLGSLQKAQGSKLRN</sequence>
<dbReference type="PANTHER" id="PTHR14379">
    <property type="entry name" value="LIMKAIN B LKAP"/>
    <property type="match status" value="1"/>
</dbReference>
<dbReference type="Pfam" id="PF01936">
    <property type="entry name" value="NYN"/>
    <property type="match status" value="1"/>
</dbReference>
<accession>A0A368S128</accession>
<dbReference type="Pfam" id="PF12872">
    <property type="entry name" value="OST-HTH"/>
    <property type="match status" value="2"/>
</dbReference>
<dbReference type="GO" id="GO:0010468">
    <property type="term" value="P:regulation of gene expression"/>
    <property type="evidence" value="ECO:0007669"/>
    <property type="project" value="InterPro"/>
</dbReference>
<feature type="compositionally biased region" description="Polar residues" evidence="1">
    <location>
        <begin position="590"/>
        <end position="599"/>
    </location>
</feature>
<evidence type="ECO:0000313" key="3">
    <source>
        <dbReference type="EMBL" id="RCV36108.1"/>
    </source>
</evidence>
<feature type="region of interest" description="Disordered" evidence="1">
    <location>
        <begin position="890"/>
        <end position="913"/>
    </location>
</feature>
<dbReference type="AlphaFoldDB" id="A0A368S128"/>
<feature type="compositionally biased region" description="Polar residues" evidence="1">
    <location>
        <begin position="426"/>
        <end position="460"/>
    </location>
</feature>
<dbReference type="STRING" id="4555.A0A368S128"/>
<feature type="domain" description="HTH OST-type" evidence="2">
    <location>
        <begin position="821"/>
        <end position="898"/>
    </location>
</feature>
<dbReference type="PROSITE" id="PS51644">
    <property type="entry name" value="HTH_OST"/>
    <property type="match status" value="2"/>
</dbReference>
<dbReference type="OrthoDB" id="549353at2759"/>
<reference evidence="3" key="1">
    <citation type="journal article" date="2012" name="Nat. Biotechnol.">
        <title>Reference genome sequence of the model plant Setaria.</title>
        <authorList>
            <person name="Bennetzen J.L."/>
            <person name="Schmutz J."/>
            <person name="Wang H."/>
            <person name="Percifield R."/>
            <person name="Hawkins J."/>
            <person name="Pontaroli A.C."/>
            <person name="Estep M."/>
            <person name="Feng L."/>
            <person name="Vaughn J.N."/>
            <person name="Grimwood J."/>
            <person name="Jenkins J."/>
            <person name="Barry K."/>
            <person name="Lindquist E."/>
            <person name="Hellsten U."/>
            <person name="Deshpande S."/>
            <person name="Wang X."/>
            <person name="Wu X."/>
            <person name="Mitros T."/>
            <person name="Triplett J."/>
            <person name="Yang X."/>
            <person name="Ye C.Y."/>
            <person name="Mauro-Herrera M."/>
            <person name="Wang L."/>
            <person name="Li P."/>
            <person name="Sharma M."/>
            <person name="Sharma R."/>
            <person name="Ronald P.C."/>
            <person name="Panaud O."/>
            <person name="Kellogg E.A."/>
            <person name="Brutnell T.P."/>
            <person name="Doust A.N."/>
            <person name="Tuskan G.A."/>
            <person name="Rokhsar D."/>
            <person name="Devos K.M."/>
        </authorList>
    </citation>
    <scope>NUCLEOTIDE SEQUENCE [LARGE SCALE GENOMIC DNA]</scope>
    <source>
        <strain evidence="3">Yugu1</strain>
    </source>
</reference>
<dbReference type="InterPro" id="IPR021139">
    <property type="entry name" value="NYN"/>
</dbReference>
<dbReference type="InterPro" id="IPR025677">
    <property type="entry name" value="OST-HTH-assoc_dom"/>
</dbReference>
<feature type="domain" description="HTH OST-type" evidence="2">
    <location>
        <begin position="313"/>
        <end position="387"/>
    </location>
</feature>
<dbReference type="EMBL" id="CM003534">
    <property type="protein sequence ID" value="RCV36108.1"/>
    <property type="molecule type" value="Genomic_DNA"/>
</dbReference>
<evidence type="ECO:0000256" key="1">
    <source>
        <dbReference type="SAM" id="MobiDB-lite"/>
    </source>
</evidence>
<feature type="compositionally biased region" description="Basic and acidic residues" evidence="1">
    <location>
        <begin position="489"/>
        <end position="499"/>
    </location>
</feature>
<dbReference type="GO" id="GO:0005777">
    <property type="term" value="C:peroxisome"/>
    <property type="evidence" value="ECO:0007669"/>
    <property type="project" value="InterPro"/>
</dbReference>
<dbReference type="InterPro" id="IPR041966">
    <property type="entry name" value="LOTUS-like"/>
</dbReference>
<feature type="region of interest" description="Disordered" evidence="1">
    <location>
        <begin position="590"/>
        <end position="637"/>
    </location>
</feature>
<name>A0A368S128_SETIT</name>
<gene>
    <name evidence="3" type="ORF">SETIT_7G293500v2</name>
</gene>
<feature type="region of interest" description="Disordered" evidence="1">
    <location>
        <begin position="657"/>
        <end position="681"/>
    </location>
</feature>
<dbReference type="InterPro" id="IPR025605">
    <property type="entry name" value="OST-HTH/LOTUS_dom"/>
</dbReference>
<feature type="region of interest" description="Disordered" evidence="1">
    <location>
        <begin position="1"/>
        <end position="26"/>
    </location>
</feature>
<dbReference type="GO" id="GO:0004540">
    <property type="term" value="F:RNA nuclease activity"/>
    <property type="evidence" value="ECO:0007669"/>
    <property type="project" value="InterPro"/>
</dbReference>
<dbReference type="CDD" id="cd10910">
    <property type="entry name" value="PIN_limkain_b1_N_like"/>
    <property type="match status" value="1"/>
</dbReference>
<reference evidence="3" key="2">
    <citation type="submission" date="2015-07" db="EMBL/GenBank/DDBJ databases">
        <authorList>
            <person name="Noorani M."/>
        </authorList>
    </citation>
    <scope>NUCLEOTIDE SEQUENCE</scope>
    <source>
        <strain evidence="3">Yugu1</strain>
    </source>
</reference>
<feature type="region of interest" description="Disordered" evidence="1">
    <location>
        <begin position="926"/>
        <end position="961"/>
    </location>
</feature>
<feature type="compositionally biased region" description="Acidic residues" evidence="1">
    <location>
        <begin position="668"/>
        <end position="677"/>
    </location>
</feature>
<proteinExistence type="predicted"/>
<feature type="compositionally biased region" description="Low complexity" evidence="1">
    <location>
        <begin position="461"/>
        <end position="470"/>
    </location>
</feature>
<feature type="region of interest" description="Disordered" evidence="1">
    <location>
        <begin position="409"/>
        <end position="512"/>
    </location>
</feature>
<dbReference type="Gene3D" id="3.30.420.610">
    <property type="entry name" value="LOTUS domain-like"/>
    <property type="match status" value="1"/>
</dbReference>
<dbReference type="CDD" id="cd08824">
    <property type="entry name" value="LOTUS"/>
    <property type="match status" value="1"/>
</dbReference>
<organism evidence="3">
    <name type="scientific">Setaria italica</name>
    <name type="common">Foxtail millet</name>
    <name type="synonym">Panicum italicum</name>
    <dbReference type="NCBI Taxonomy" id="4555"/>
    <lineage>
        <taxon>Eukaryota</taxon>
        <taxon>Viridiplantae</taxon>
        <taxon>Streptophyta</taxon>
        <taxon>Embryophyta</taxon>
        <taxon>Tracheophyta</taxon>
        <taxon>Spermatophyta</taxon>
        <taxon>Magnoliopsida</taxon>
        <taxon>Liliopsida</taxon>
        <taxon>Poales</taxon>
        <taxon>Poaceae</taxon>
        <taxon>PACMAD clade</taxon>
        <taxon>Panicoideae</taxon>
        <taxon>Panicodae</taxon>
        <taxon>Paniceae</taxon>
        <taxon>Cenchrinae</taxon>
        <taxon>Setaria</taxon>
    </lineage>
</organism>